<reference evidence="2 3" key="1">
    <citation type="submission" date="2023-03" db="EMBL/GenBank/DDBJ databases">
        <title>High recombination rates correlate with genetic variation in Cardiocondyla obscurior ants.</title>
        <authorList>
            <person name="Errbii M."/>
        </authorList>
    </citation>
    <scope>NUCLEOTIDE SEQUENCE [LARGE SCALE GENOMIC DNA]</scope>
    <source>
        <strain evidence="2">Alpha-2009</strain>
        <tissue evidence="2">Whole body</tissue>
    </source>
</reference>
<sequence>MMIKEITAFINKSMTKTIIKIIKKIIIQSPWKTRISRAREIFPHRSHNNTRRVTVPRERYYERRAGPTFSMPFADPRPPPAGEKPPSPGPPFLPAVVLARAFLSPPPPPPLHGAVLRGERDGPRVLRFVGCYAVR</sequence>
<accession>A0AAW2H4L5</accession>
<dbReference type="EMBL" id="JADYXP020000001">
    <property type="protein sequence ID" value="KAL0134512.1"/>
    <property type="molecule type" value="Genomic_DNA"/>
</dbReference>
<feature type="region of interest" description="Disordered" evidence="1">
    <location>
        <begin position="47"/>
        <end position="91"/>
    </location>
</feature>
<feature type="compositionally biased region" description="Pro residues" evidence="1">
    <location>
        <begin position="75"/>
        <end position="91"/>
    </location>
</feature>
<keyword evidence="3" id="KW-1185">Reference proteome</keyword>
<gene>
    <name evidence="2" type="ORF">PUN28_001358</name>
</gene>
<dbReference type="AlphaFoldDB" id="A0AAW2H4L5"/>
<name>A0AAW2H4L5_9HYME</name>
<protein>
    <submittedName>
        <fullName evidence="2">Uncharacterized protein</fullName>
    </submittedName>
</protein>
<comment type="caution">
    <text evidence="2">The sequence shown here is derived from an EMBL/GenBank/DDBJ whole genome shotgun (WGS) entry which is preliminary data.</text>
</comment>
<feature type="compositionally biased region" description="Basic and acidic residues" evidence="1">
    <location>
        <begin position="55"/>
        <end position="65"/>
    </location>
</feature>
<evidence type="ECO:0000256" key="1">
    <source>
        <dbReference type="SAM" id="MobiDB-lite"/>
    </source>
</evidence>
<dbReference type="Proteomes" id="UP001430953">
    <property type="component" value="Unassembled WGS sequence"/>
</dbReference>
<evidence type="ECO:0000313" key="2">
    <source>
        <dbReference type="EMBL" id="KAL0134512.1"/>
    </source>
</evidence>
<proteinExistence type="predicted"/>
<organism evidence="2 3">
    <name type="scientific">Cardiocondyla obscurior</name>
    <dbReference type="NCBI Taxonomy" id="286306"/>
    <lineage>
        <taxon>Eukaryota</taxon>
        <taxon>Metazoa</taxon>
        <taxon>Ecdysozoa</taxon>
        <taxon>Arthropoda</taxon>
        <taxon>Hexapoda</taxon>
        <taxon>Insecta</taxon>
        <taxon>Pterygota</taxon>
        <taxon>Neoptera</taxon>
        <taxon>Endopterygota</taxon>
        <taxon>Hymenoptera</taxon>
        <taxon>Apocrita</taxon>
        <taxon>Aculeata</taxon>
        <taxon>Formicoidea</taxon>
        <taxon>Formicidae</taxon>
        <taxon>Myrmicinae</taxon>
        <taxon>Cardiocondyla</taxon>
    </lineage>
</organism>
<evidence type="ECO:0000313" key="3">
    <source>
        <dbReference type="Proteomes" id="UP001430953"/>
    </source>
</evidence>